<keyword evidence="1 4" id="KW-0560">Oxidoreductase</keyword>
<evidence type="ECO:0000313" key="5">
    <source>
        <dbReference type="Proteomes" id="UP000215086"/>
    </source>
</evidence>
<dbReference type="SUPFAM" id="SSF51735">
    <property type="entry name" value="NAD(P)-binding Rossmann-fold domains"/>
    <property type="match status" value="1"/>
</dbReference>
<dbReference type="AlphaFoldDB" id="A0A286RGZ0"/>
<dbReference type="InterPro" id="IPR000683">
    <property type="entry name" value="Gfo/Idh/MocA-like_OxRdtase_N"/>
</dbReference>
<dbReference type="InterPro" id="IPR050463">
    <property type="entry name" value="Gfo/Idh/MocA_oxidrdct_glycsds"/>
</dbReference>
<dbReference type="Gene3D" id="3.30.360.10">
    <property type="entry name" value="Dihydrodipicolinate Reductase, domain 2"/>
    <property type="match status" value="1"/>
</dbReference>
<sequence length="388" mass="43983">MAKELRIGMLGCGFMGKAHSNAWLQVPHFFDREHKPVLKAVYARPEDKDKLEAFAKRWGYESIETDWRKLVERDDIDLIDVCVPNNMHHDCVIAAAEAGKIVVCEKPLAMNAREAEEMVAAVEKAGVPNMVCFNYRRVPAIALAKQIIDEGRIGRPFHYRATYNQDYTISQKVPQGGLALWRLDARVAGSGVTGDLLAHSIDTAEWLNGPIKKVVAYTETFVKERVHAETGRVEKVEIDDACMFLAVFENGSLGTFESTRYARGRKNYNTFELNGELGSVFFDLEDPHLLQFFRYADPQTGKKIEDHLTGWQKIHVTASEHPYMKHWWVPGCTIGYEHTFINTFADFLASLEGGPKFQPDMRSGLRTQRVCDAILQSAREGRWVEIEG</sequence>
<dbReference type="EMBL" id="CP018477">
    <property type="protein sequence ID" value="ASV75223.1"/>
    <property type="molecule type" value="Genomic_DNA"/>
</dbReference>
<dbReference type="RefSeq" id="WP_095415345.1">
    <property type="nucleotide sequence ID" value="NZ_CP018477.1"/>
</dbReference>
<proteinExistence type="predicted"/>
<dbReference type="PANTHER" id="PTHR43818:SF11">
    <property type="entry name" value="BCDNA.GH03377"/>
    <property type="match status" value="1"/>
</dbReference>
<name>A0A286RGZ0_9BACT</name>
<protein>
    <submittedName>
        <fullName evidence="4">Myo-inositol 2-dehydrogenase</fullName>
        <ecNumber evidence="4">1.1.1.18</ecNumber>
    </submittedName>
</protein>
<dbReference type="Pfam" id="PF22725">
    <property type="entry name" value="GFO_IDH_MocA_C3"/>
    <property type="match status" value="1"/>
</dbReference>
<dbReference type="PANTHER" id="PTHR43818">
    <property type="entry name" value="BCDNA.GH03377"/>
    <property type="match status" value="1"/>
</dbReference>
<dbReference type="InterPro" id="IPR055170">
    <property type="entry name" value="GFO_IDH_MocA-like_dom"/>
</dbReference>
<dbReference type="InterPro" id="IPR036291">
    <property type="entry name" value="NAD(P)-bd_dom_sf"/>
</dbReference>
<dbReference type="OrthoDB" id="9815825at2"/>
<dbReference type="GO" id="GO:0000166">
    <property type="term" value="F:nucleotide binding"/>
    <property type="evidence" value="ECO:0007669"/>
    <property type="project" value="InterPro"/>
</dbReference>
<reference evidence="4 5" key="1">
    <citation type="journal article" name="Front. Microbiol.">
        <title>Sugar Metabolism of the First Thermophilic Planctomycete Thermogutta terrifontis: Comparative Genomic and Transcriptomic Approaches.</title>
        <authorList>
            <person name="Elcheninov A.G."/>
            <person name="Menzel P."/>
            <person name="Gudbergsdottir S.R."/>
            <person name="Slesarev A.I."/>
            <person name="Kadnikov V.V."/>
            <person name="Krogh A."/>
            <person name="Bonch-Osmolovskaya E.A."/>
            <person name="Peng X."/>
            <person name="Kublanov I.V."/>
        </authorList>
    </citation>
    <scope>NUCLEOTIDE SEQUENCE [LARGE SCALE GENOMIC DNA]</scope>
    <source>
        <strain evidence="4 5">R1</strain>
    </source>
</reference>
<evidence type="ECO:0000259" key="3">
    <source>
        <dbReference type="Pfam" id="PF22725"/>
    </source>
</evidence>
<dbReference type="KEGG" id="ttf:THTE_2621"/>
<dbReference type="Proteomes" id="UP000215086">
    <property type="component" value="Chromosome"/>
</dbReference>
<evidence type="ECO:0000313" key="4">
    <source>
        <dbReference type="EMBL" id="ASV75223.1"/>
    </source>
</evidence>
<dbReference type="EC" id="1.1.1.18" evidence="4"/>
<feature type="domain" description="GFO/IDH/MocA-like oxidoreductase" evidence="3">
    <location>
        <begin position="143"/>
        <end position="280"/>
    </location>
</feature>
<accession>A0A286RGZ0</accession>
<dbReference type="Pfam" id="PF01408">
    <property type="entry name" value="GFO_IDH_MocA"/>
    <property type="match status" value="1"/>
</dbReference>
<feature type="domain" description="Gfo/Idh/MocA-like oxidoreductase N-terminal" evidence="2">
    <location>
        <begin position="5"/>
        <end position="131"/>
    </location>
</feature>
<keyword evidence="5" id="KW-1185">Reference proteome</keyword>
<dbReference type="GO" id="GO:0050112">
    <property type="term" value="F:inositol 2-dehydrogenase (NAD+) activity"/>
    <property type="evidence" value="ECO:0007669"/>
    <property type="project" value="UniProtKB-EC"/>
</dbReference>
<organism evidence="4 5">
    <name type="scientific">Thermogutta terrifontis</name>
    <dbReference type="NCBI Taxonomy" id="1331910"/>
    <lineage>
        <taxon>Bacteria</taxon>
        <taxon>Pseudomonadati</taxon>
        <taxon>Planctomycetota</taxon>
        <taxon>Planctomycetia</taxon>
        <taxon>Pirellulales</taxon>
        <taxon>Thermoguttaceae</taxon>
        <taxon>Thermogutta</taxon>
    </lineage>
</organism>
<dbReference type="Gene3D" id="3.40.50.720">
    <property type="entry name" value="NAD(P)-binding Rossmann-like Domain"/>
    <property type="match status" value="1"/>
</dbReference>
<evidence type="ECO:0000259" key="2">
    <source>
        <dbReference type="Pfam" id="PF01408"/>
    </source>
</evidence>
<evidence type="ECO:0000256" key="1">
    <source>
        <dbReference type="ARBA" id="ARBA00023002"/>
    </source>
</evidence>
<gene>
    <name evidence="4" type="ORF">THTE_2621</name>
</gene>
<dbReference type="SUPFAM" id="SSF55347">
    <property type="entry name" value="Glyceraldehyde-3-phosphate dehydrogenase-like, C-terminal domain"/>
    <property type="match status" value="1"/>
</dbReference>